<organism evidence="1 2">
    <name type="scientific">Teratosphaeria nubilosa</name>
    <dbReference type="NCBI Taxonomy" id="161662"/>
    <lineage>
        <taxon>Eukaryota</taxon>
        <taxon>Fungi</taxon>
        <taxon>Dikarya</taxon>
        <taxon>Ascomycota</taxon>
        <taxon>Pezizomycotina</taxon>
        <taxon>Dothideomycetes</taxon>
        <taxon>Dothideomycetidae</taxon>
        <taxon>Mycosphaerellales</taxon>
        <taxon>Teratosphaeriaceae</taxon>
        <taxon>Teratosphaeria</taxon>
    </lineage>
</organism>
<reference evidence="1" key="1">
    <citation type="journal article" date="2020" name="Stud. Mycol.">
        <title>101 Dothideomycetes genomes: a test case for predicting lifestyles and emergence of pathogens.</title>
        <authorList>
            <person name="Haridas S."/>
            <person name="Albert R."/>
            <person name="Binder M."/>
            <person name="Bloem J."/>
            <person name="Labutti K."/>
            <person name="Salamov A."/>
            <person name="Andreopoulos B."/>
            <person name="Baker S."/>
            <person name="Barry K."/>
            <person name="Bills G."/>
            <person name="Bluhm B."/>
            <person name="Cannon C."/>
            <person name="Castanera R."/>
            <person name="Culley D."/>
            <person name="Daum C."/>
            <person name="Ezra D."/>
            <person name="Gonzalez J."/>
            <person name="Henrissat B."/>
            <person name="Kuo A."/>
            <person name="Liang C."/>
            <person name="Lipzen A."/>
            <person name="Lutzoni F."/>
            <person name="Magnuson J."/>
            <person name="Mondo S."/>
            <person name="Nolan M."/>
            <person name="Ohm R."/>
            <person name="Pangilinan J."/>
            <person name="Park H.-J."/>
            <person name="Ramirez L."/>
            <person name="Alfaro M."/>
            <person name="Sun H."/>
            <person name="Tritt A."/>
            <person name="Yoshinaga Y."/>
            <person name="Zwiers L.-H."/>
            <person name="Turgeon B."/>
            <person name="Goodwin S."/>
            <person name="Spatafora J."/>
            <person name="Crous P."/>
            <person name="Grigoriev I."/>
        </authorList>
    </citation>
    <scope>NUCLEOTIDE SEQUENCE</scope>
    <source>
        <strain evidence="1">CBS 116005</strain>
    </source>
</reference>
<sequence length="145" mass="16146">MYQPRHWTHGRRRGLGAEVVLVKQRRSAGHAGARFMSSNRALTMSIHCPQPSQPSSACCSLLHLSTTICCLMLDFRTQASRQASALRNQPDNTMQAPSPIATSMHFDDTAAVTWWIPTQALVSSRSRAHWLLFLLSVTSAKKNNE</sequence>
<dbReference type="EMBL" id="ML995818">
    <property type="protein sequence ID" value="KAF2771695.1"/>
    <property type="molecule type" value="Genomic_DNA"/>
</dbReference>
<accession>A0A6G1LFQ3</accession>
<dbReference type="AlphaFoldDB" id="A0A6G1LFQ3"/>
<gene>
    <name evidence="1" type="ORF">EJ03DRAFT_21961</name>
</gene>
<evidence type="ECO:0000313" key="2">
    <source>
        <dbReference type="Proteomes" id="UP000799436"/>
    </source>
</evidence>
<protein>
    <submittedName>
        <fullName evidence="1">Uncharacterized protein</fullName>
    </submittedName>
</protein>
<dbReference type="Proteomes" id="UP000799436">
    <property type="component" value="Unassembled WGS sequence"/>
</dbReference>
<name>A0A6G1LFQ3_9PEZI</name>
<evidence type="ECO:0000313" key="1">
    <source>
        <dbReference type="EMBL" id="KAF2771695.1"/>
    </source>
</evidence>
<keyword evidence="2" id="KW-1185">Reference proteome</keyword>
<proteinExistence type="predicted"/>